<dbReference type="KEGG" id="sgbi:P3F81_09975"/>
<dbReference type="Gene3D" id="3.40.190.150">
    <property type="entry name" value="Bordetella uptake gene, domain 1"/>
    <property type="match status" value="1"/>
</dbReference>
<evidence type="ECO:0000256" key="1">
    <source>
        <dbReference type="ARBA" id="ARBA00006987"/>
    </source>
</evidence>
<dbReference type="SUPFAM" id="SSF53850">
    <property type="entry name" value="Periplasmic binding protein-like II"/>
    <property type="match status" value="1"/>
</dbReference>
<evidence type="ECO:0000313" key="4">
    <source>
        <dbReference type="Proteomes" id="UP001243623"/>
    </source>
</evidence>
<dbReference type="InterPro" id="IPR042100">
    <property type="entry name" value="Bug_dom1"/>
</dbReference>
<dbReference type="CDD" id="cd07012">
    <property type="entry name" value="PBP2_Bug_TTT"/>
    <property type="match status" value="1"/>
</dbReference>
<gene>
    <name evidence="3" type="ORF">P3F81_09975</name>
</gene>
<dbReference type="AlphaFoldDB" id="A0A9Y2AHF3"/>
<sequence length="338" mass="37414">MKKNIMRMFMLSLLGVTMCVSGCNNGLTDEPDKVDFPTKPINVIVPFSAGGGMDLQVRALEKLAPKYIGQNFAILNKPGGGGAIAWNELVTTSPDGYTLGISDSGLILQSLYGENKYHYPTALEPLVQFSTVPFMLVAKADQPWQTLDELVDYCKQHPQEIKFGHGGIGSTSHLVGQLFKKEADIDIEQVPFRGGSESTAALLGNHVQVVVTNTGTLMEQLRSGTIRALAISTNKRLKNPELKQIPTFEELGYDVVLEVWFGVVAPKELSPEVKKKLEQSFKDMILDPSFQENIEKLGAEAEYLDSQQLMKKWQKENENLKKILDDTGVLDQIQAQKK</sequence>
<name>A0A9Y2AHF3_9FIRM</name>
<dbReference type="Proteomes" id="UP001243623">
    <property type="component" value="Chromosome"/>
</dbReference>
<dbReference type="InterPro" id="IPR005064">
    <property type="entry name" value="BUG"/>
</dbReference>
<dbReference type="EMBL" id="CP120678">
    <property type="protein sequence ID" value="WIW70212.1"/>
    <property type="molecule type" value="Genomic_DNA"/>
</dbReference>
<comment type="similarity">
    <text evidence="1">Belongs to the UPF0065 (bug) family.</text>
</comment>
<evidence type="ECO:0000256" key="2">
    <source>
        <dbReference type="SAM" id="SignalP"/>
    </source>
</evidence>
<dbReference type="Gene3D" id="3.40.190.10">
    <property type="entry name" value="Periplasmic binding protein-like II"/>
    <property type="match status" value="1"/>
</dbReference>
<keyword evidence="4" id="KW-1185">Reference proteome</keyword>
<evidence type="ECO:0000313" key="3">
    <source>
        <dbReference type="EMBL" id="WIW70212.1"/>
    </source>
</evidence>
<protein>
    <submittedName>
        <fullName evidence="3">Tripartite tricarboxylate transporter substrate binding protein</fullName>
    </submittedName>
</protein>
<feature type="signal peptide" evidence="2">
    <location>
        <begin position="1"/>
        <end position="22"/>
    </location>
</feature>
<dbReference type="PANTHER" id="PTHR42928:SF5">
    <property type="entry name" value="BLR1237 PROTEIN"/>
    <property type="match status" value="1"/>
</dbReference>
<proteinExistence type="inferred from homology"/>
<dbReference type="Pfam" id="PF03401">
    <property type="entry name" value="TctC"/>
    <property type="match status" value="1"/>
</dbReference>
<reference evidence="3" key="1">
    <citation type="submission" date="2023-03" db="EMBL/GenBank/DDBJ databases">
        <title>Selenobaculum gbiensis gen. nov. sp. nov., a new bacterium isolated from the gut microbiota of IBD patient.</title>
        <authorList>
            <person name="Yeo S."/>
            <person name="Park H."/>
            <person name="Huh C.S."/>
        </authorList>
    </citation>
    <scope>NUCLEOTIDE SEQUENCE</scope>
    <source>
        <strain evidence="3">ICN-92133</strain>
    </source>
</reference>
<dbReference type="PIRSF" id="PIRSF017082">
    <property type="entry name" value="YflP"/>
    <property type="match status" value="1"/>
</dbReference>
<organism evidence="3 4">
    <name type="scientific">Selenobaculum gibii</name>
    <dbReference type="NCBI Taxonomy" id="3054208"/>
    <lineage>
        <taxon>Bacteria</taxon>
        <taxon>Bacillati</taxon>
        <taxon>Bacillota</taxon>
        <taxon>Negativicutes</taxon>
        <taxon>Selenomonadales</taxon>
        <taxon>Selenomonadaceae</taxon>
        <taxon>Selenobaculum</taxon>
    </lineage>
</organism>
<feature type="chain" id="PRO_5040962729" evidence="2">
    <location>
        <begin position="23"/>
        <end position="338"/>
    </location>
</feature>
<accession>A0A9Y2AHF3</accession>
<keyword evidence="2" id="KW-0732">Signal</keyword>
<dbReference type="RefSeq" id="WP_309320357.1">
    <property type="nucleotide sequence ID" value="NZ_CP120678.1"/>
</dbReference>
<dbReference type="PANTHER" id="PTHR42928">
    <property type="entry name" value="TRICARBOXYLATE-BINDING PROTEIN"/>
    <property type="match status" value="1"/>
</dbReference>